<protein>
    <submittedName>
        <fullName evidence="6">DUF4870 domain-containing protein</fullName>
    </submittedName>
</protein>
<sequence length="151" mass="15905">MEHTADGNLPQTLSPTASECQWAALAHLSALVLALCTSWIAGFAGMAGAGAVYLLKRDDSPFIREHAREALNFNLSMFVYACVATAIGIALVGVTVLTLGLGILVTLPAGLALLAAIGVIAVMWLVCSIVATVKAWNGEAYRYPLTLRLFD</sequence>
<comment type="caution">
    <text evidence="6">The sequence shown here is derived from an EMBL/GenBank/DDBJ whole genome shotgun (WGS) entry which is preliminary data.</text>
</comment>
<keyword evidence="3 5" id="KW-1133">Transmembrane helix</keyword>
<evidence type="ECO:0000256" key="3">
    <source>
        <dbReference type="ARBA" id="ARBA00022989"/>
    </source>
</evidence>
<accession>A0ABP7MT48</accession>
<keyword evidence="2 5" id="KW-0812">Transmembrane</keyword>
<evidence type="ECO:0000256" key="2">
    <source>
        <dbReference type="ARBA" id="ARBA00022692"/>
    </source>
</evidence>
<evidence type="ECO:0000313" key="6">
    <source>
        <dbReference type="EMBL" id="GAA3929372.1"/>
    </source>
</evidence>
<dbReference type="Pfam" id="PF09685">
    <property type="entry name" value="MamF_MmsF"/>
    <property type="match status" value="1"/>
</dbReference>
<keyword evidence="4 5" id="KW-0472">Membrane</keyword>
<feature type="transmembrane region" description="Helical" evidence="5">
    <location>
        <begin position="75"/>
        <end position="105"/>
    </location>
</feature>
<feature type="transmembrane region" description="Helical" evidence="5">
    <location>
        <begin position="111"/>
        <end position="133"/>
    </location>
</feature>
<dbReference type="EMBL" id="BAAAZU010000024">
    <property type="protein sequence ID" value="GAA3929372.1"/>
    <property type="molecule type" value="Genomic_DNA"/>
</dbReference>
<keyword evidence="7" id="KW-1185">Reference proteome</keyword>
<proteinExistence type="predicted"/>
<reference evidence="7" key="1">
    <citation type="journal article" date="2019" name="Int. J. Syst. Evol. Microbiol.">
        <title>The Global Catalogue of Microorganisms (GCM) 10K type strain sequencing project: providing services to taxonomists for standard genome sequencing and annotation.</title>
        <authorList>
            <consortium name="The Broad Institute Genomics Platform"/>
            <consortium name="The Broad Institute Genome Sequencing Center for Infectious Disease"/>
            <person name="Wu L."/>
            <person name="Ma J."/>
        </authorList>
    </citation>
    <scope>NUCLEOTIDE SEQUENCE [LARGE SCALE GENOMIC DNA]</scope>
    <source>
        <strain evidence="7">JCM 16916</strain>
    </source>
</reference>
<comment type="subcellular location">
    <subcellularLocation>
        <location evidence="1">Membrane</location>
        <topology evidence="1">Multi-pass membrane protein</topology>
    </subcellularLocation>
</comment>
<dbReference type="InterPro" id="IPR019109">
    <property type="entry name" value="MamF_MmsF"/>
</dbReference>
<dbReference type="Proteomes" id="UP001501727">
    <property type="component" value="Unassembled WGS sequence"/>
</dbReference>
<name>A0ABP7MT48_9GAMM</name>
<evidence type="ECO:0000256" key="1">
    <source>
        <dbReference type="ARBA" id="ARBA00004141"/>
    </source>
</evidence>
<evidence type="ECO:0000313" key="7">
    <source>
        <dbReference type="Proteomes" id="UP001501727"/>
    </source>
</evidence>
<dbReference type="RefSeq" id="WP_344760208.1">
    <property type="nucleotide sequence ID" value="NZ_BAAAZU010000024.1"/>
</dbReference>
<feature type="transmembrane region" description="Helical" evidence="5">
    <location>
        <begin position="31"/>
        <end position="55"/>
    </location>
</feature>
<gene>
    <name evidence="6" type="ORF">GCM10022229_23790</name>
</gene>
<organism evidence="6 7">
    <name type="scientific">Luteimonas lutimaris</name>
    <dbReference type="NCBI Taxonomy" id="698645"/>
    <lineage>
        <taxon>Bacteria</taxon>
        <taxon>Pseudomonadati</taxon>
        <taxon>Pseudomonadota</taxon>
        <taxon>Gammaproteobacteria</taxon>
        <taxon>Lysobacterales</taxon>
        <taxon>Lysobacteraceae</taxon>
        <taxon>Luteimonas</taxon>
    </lineage>
</organism>
<evidence type="ECO:0000256" key="5">
    <source>
        <dbReference type="SAM" id="Phobius"/>
    </source>
</evidence>
<evidence type="ECO:0000256" key="4">
    <source>
        <dbReference type="ARBA" id="ARBA00023136"/>
    </source>
</evidence>